<feature type="transmembrane region" description="Helical" evidence="2">
    <location>
        <begin position="394"/>
        <end position="417"/>
    </location>
</feature>
<evidence type="ECO:0000256" key="2">
    <source>
        <dbReference type="SAM" id="Phobius"/>
    </source>
</evidence>
<feature type="transmembrane region" description="Helical" evidence="2">
    <location>
        <begin position="201"/>
        <end position="225"/>
    </location>
</feature>
<keyword evidence="2" id="KW-0812">Transmembrane</keyword>
<keyword evidence="2" id="KW-0472">Membrane</keyword>
<feature type="domain" description="Threonine/serine exporter-like N-terminal" evidence="3">
    <location>
        <begin position="19"/>
        <end position="257"/>
    </location>
</feature>
<dbReference type="Proteomes" id="UP000664385">
    <property type="component" value="Unassembled WGS sequence"/>
</dbReference>
<dbReference type="PANTHER" id="PTHR31082:SF4">
    <property type="entry name" value="PHEROMONE-REGULATED MEMBRANE PROTEIN 10"/>
    <property type="match status" value="1"/>
</dbReference>
<reference evidence="4" key="1">
    <citation type="submission" date="2020-12" db="EMBL/GenBank/DDBJ databases">
        <title>PHA producing bacteria isolated from mangrove.</title>
        <authorList>
            <person name="Zheng W."/>
            <person name="Yu S."/>
            <person name="Huang Y."/>
        </authorList>
    </citation>
    <scope>NUCLEOTIDE SEQUENCE</scope>
    <source>
        <strain evidence="4">GN8-5</strain>
    </source>
</reference>
<keyword evidence="2" id="KW-1133">Transmembrane helix</keyword>
<organism evidence="4 5">
    <name type="scientific">Microbacterium esteraromaticum</name>
    <dbReference type="NCBI Taxonomy" id="57043"/>
    <lineage>
        <taxon>Bacteria</taxon>
        <taxon>Bacillati</taxon>
        <taxon>Actinomycetota</taxon>
        <taxon>Actinomycetes</taxon>
        <taxon>Micrococcales</taxon>
        <taxon>Microbacteriaceae</taxon>
        <taxon>Microbacterium</taxon>
    </lineage>
</organism>
<accession>A0A939IVC8</accession>
<evidence type="ECO:0000313" key="5">
    <source>
        <dbReference type="Proteomes" id="UP000664385"/>
    </source>
</evidence>
<proteinExistence type="inferred from homology"/>
<sequence>MTHETAQLMIPTAEADVILGELGVLLLECGTSVTDVRGTLEQVSRIAAPGVSVEFAILPEMVMVSRPGSSAATTTVIGKGEALTFRQSARASRLVRDLESGAVALEDAPQRIAAIRATPRHLPGVQSVLGCGLLSLGLAVLFRCPWWAAVLAMLVGAIVGGLMLVMMRVRAAAAVAPFVSAFVSTVLVGWAAGLLDLGPVPLFAVCAPIAILVPGALITNALLELTSTDIVTGASRLMYGLIMLAFMAAGVYSGAALTGLSVDSASAALVGDAVQLSGDGGGWTALPPLWMSWFAVVVLAIGIGLAFGSGVRLTVVCIVVMTGTYAVLAAFSAQVGNVVAMGIAAAILFVAARVLERVTLAIPATVSFQPAFLLLVPGTIGLVSLASFDAQALASAPMMFLSLCIGTKVGALLADLARITRSTVFRYWVRPARMGEL</sequence>
<dbReference type="Pfam" id="PF06738">
    <property type="entry name" value="ThrE"/>
    <property type="match status" value="1"/>
</dbReference>
<feature type="transmembrane region" description="Helical" evidence="2">
    <location>
        <begin position="290"/>
        <end position="308"/>
    </location>
</feature>
<dbReference type="InterPro" id="IPR010619">
    <property type="entry name" value="ThrE-like_N"/>
</dbReference>
<feature type="transmembrane region" description="Helical" evidence="2">
    <location>
        <begin position="338"/>
        <end position="355"/>
    </location>
</feature>
<feature type="transmembrane region" description="Helical" evidence="2">
    <location>
        <begin position="172"/>
        <end position="195"/>
    </location>
</feature>
<feature type="transmembrane region" description="Helical" evidence="2">
    <location>
        <begin position="367"/>
        <end position="388"/>
    </location>
</feature>
<gene>
    <name evidence="4" type="ORF">JF543_08285</name>
</gene>
<dbReference type="RefSeq" id="WP_206823705.1">
    <property type="nucleotide sequence ID" value="NZ_CP063379.1"/>
</dbReference>
<comment type="caution">
    <text evidence="4">The sequence shown here is derived from an EMBL/GenBank/DDBJ whole genome shotgun (WGS) entry which is preliminary data.</text>
</comment>
<dbReference type="GO" id="GO:0022857">
    <property type="term" value="F:transmembrane transporter activity"/>
    <property type="evidence" value="ECO:0007669"/>
    <property type="project" value="InterPro"/>
</dbReference>
<protein>
    <submittedName>
        <fullName evidence="4">Threonine/serine exporter family protein</fullName>
    </submittedName>
</protein>
<dbReference type="EMBL" id="JAEMWU010000001">
    <property type="protein sequence ID" value="MBN8205959.1"/>
    <property type="molecule type" value="Genomic_DNA"/>
</dbReference>
<feature type="transmembrane region" description="Helical" evidence="2">
    <location>
        <begin position="237"/>
        <end position="257"/>
    </location>
</feature>
<dbReference type="PANTHER" id="PTHR31082">
    <property type="entry name" value="PHEROMONE-REGULATED MEMBRANE PROTEIN 10"/>
    <property type="match status" value="1"/>
</dbReference>
<comment type="similarity">
    <text evidence="1">Belongs to the ThrE exporter (TC 2.A.79) family.</text>
</comment>
<evidence type="ECO:0000259" key="3">
    <source>
        <dbReference type="Pfam" id="PF06738"/>
    </source>
</evidence>
<name>A0A939IVC8_9MICO</name>
<dbReference type="AlphaFoldDB" id="A0A939IVC8"/>
<evidence type="ECO:0000313" key="4">
    <source>
        <dbReference type="EMBL" id="MBN8205959.1"/>
    </source>
</evidence>
<dbReference type="InterPro" id="IPR051361">
    <property type="entry name" value="ThrE/Ser_Exporter"/>
</dbReference>
<feature type="transmembrane region" description="Helical" evidence="2">
    <location>
        <begin position="313"/>
        <end position="332"/>
    </location>
</feature>
<evidence type="ECO:0000256" key="1">
    <source>
        <dbReference type="ARBA" id="ARBA00034125"/>
    </source>
</evidence>
<feature type="transmembrane region" description="Helical" evidence="2">
    <location>
        <begin position="146"/>
        <end position="165"/>
    </location>
</feature>